<feature type="domain" description="N-acetyltransferase" evidence="3">
    <location>
        <begin position="52"/>
        <end position="139"/>
    </location>
</feature>
<sequence length="152" mass="16522">MTNASDSSSGGFEYRGGSGNPDGVGSLTRHQAVLIDEVIADGHAPTLSFFVRNDDKTRIYEAIAGDTVIAGLTYNFASDNRLVLVATAVFPAYRKQGIASELIRRVLNEVRTQGKTVSIMCPIVWAFIERNPEYADLVDPKHPGMPRGAHRS</sequence>
<feature type="compositionally biased region" description="Gly residues" evidence="1">
    <location>
        <begin position="13"/>
        <end position="22"/>
    </location>
</feature>
<feature type="domain" description="N-acetyltransferase" evidence="2">
    <location>
        <begin position="22"/>
        <end position="152"/>
    </location>
</feature>
<dbReference type="PROSITE" id="PS51186">
    <property type="entry name" value="GNAT"/>
    <property type="match status" value="1"/>
</dbReference>
<gene>
    <name evidence="4" type="ORF">G3T36_18480</name>
</gene>
<dbReference type="Gene3D" id="3.40.630.30">
    <property type="match status" value="1"/>
</dbReference>
<evidence type="ECO:0000259" key="2">
    <source>
        <dbReference type="PROSITE" id="PS51186"/>
    </source>
</evidence>
<evidence type="ECO:0000259" key="3">
    <source>
        <dbReference type="PROSITE" id="PS51729"/>
    </source>
</evidence>
<keyword evidence="4" id="KW-0808">Transferase</keyword>
<dbReference type="GO" id="GO:0016747">
    <property type="term" value="F:acyltransferase activity, transferring groups other than amino-acyl groups"/>
    <property type="evidence" value="ECO:0007669"/>
    <property type="project" value="InterPro"/>
</dbReference>
<accession>A0A6L9Y363</accession>
<dbReference type="InterPro" id="IPR000182">
    <property type="entry name" value="GNAT_dom"/>
</dbReference>
<dbReference type="PROSITE" id="PS51729">
    <property type="entry name" value="GNAT_YJDJ"/>
    <property type="match status" value="1"/>
</dbReference>
<protein>
    <submittedName>
        <fullName evidence="4">N-acetyltransferase</fullName>
    </submittedName>
</protein>
<dbReference type="CDD" id="cd04301">
    <property type="entry name" value="NAT_SF"/>
    <property type="match status" value="1"/>
</dbReference>
<proteinExistence type="predicted"/>
<dbReference type="SUPFAM" id="SSF55729">
    <property type="entry name" value="Acyl-CoA N-acyltransferases (Nat)"/>
    <property type="match status" value="1"/>
</dbReference>
<evidence type="ECO:0000313" key="5">
    <source>
        <dbReference type="Proteomes" id="UP000474967"/>
    </source>
</evidence>
<comment type="caution">
    <text evidence="4">The sequence shown here is derived from an EMBL/GenBank/DDBJ whole genome shotgun (WGS) entry which is preliminary data.</text>
</comment>
<keyword evidence="5" id="KW-1185">Reference proteome</keyword>
<dbReference type="RefSeq" id="WP_163291331.1">
    <property type="nucleotide sequence ID" value="NZ_JAAGWY010000005.1"/>
</dbReference>
<dbReference type="Pfam" id="PF14542">
    <property type="entry name" value="Acetyltransf_CG"/>
    <property type="match status" value="1"/>
</dbReference>
<feature type="region of interest" description="Disordered" evidence="1">
    <location>
        <begin position="1"/>
        <end position="22"/>
    </location>
</feature>
<dbReference type="InterPro" id="IPR031165">
    <property type="entry name" value="GNAT_YJDJ"/>
</dbReference>
<dbReference type="EMBL" id="JAAGWY010000005">
    <property type="protein sequence ID" value="NEN07847.1"/>
    <property type="molecule type" value="Genomic_DNA"/>
</dbReference>
<dbReference type="InterPro" id="IPR016181">
    <property type="entry name" value="Acyl_CoA_acyltransferase"/>
</dbReference>
<feature type="compositionally biased region" description="Polar residues" evidence="1">
    <location>
        <begin position="1"/>
        <end position="10"/>
    </location>
</feature>
<organism evidence="4 5">
    <name type="scientific">Leifsonia tongyongensis</name>
    <dbReference type="NCBI Taxonomy" id="1268043"/>
    <lineage>
        <taxon>Bacteria</taxon>
        <taxon>Bacillati</taxon>
        <taxon>Actinomycetota</taxon>
        <taxon>Actinomycetes</taxon>
        <taxon>Micrococcales</taxon>
        <taxon>Microbacteriaceae</taxon>
        <taxon>Leifsonia</taxon>
    </lineage>
</organism>
<reference evidence="4 5" key="1">
    <citation type="journal article" date="2014" name="J. Microbiol.">
        <title>Diaminobutyricibacter tongyongensis gen. nov., sp. nov. and Homoserinibacter gongjuensis gen. nov., sp. nov. belong to the family Microbacteriaceae.</title>
        <authorList>
            <person name="Kim S.J."/>
            <person name="Ahn J.H."/>
            <person name="Weon H.Y."/>
            <person name="Hamada M."/>
            <person name="Suzuki K."/>
            <person name="Kwon S.W."/>
        </authorList>
    </citation>
    <scope>NUCLEOTIDE SEQUENCE [LARGE SCALE GENOMIC DNA]</scope>
    <source>
        <strain evidence="4 5">NBRC 108724</strain>
    </source>
</reference>
<name>A0A6L9Y363_9MICO</name>
<dbReference type="Proteomes" id="UP000474967">
    <property type="component" value="Unassembled WGS sequence"/>
</dbReference>
<evidence type="ECO:0000313" key="4">
    <source>
        <dbReference type="EMBL" id="NEN07847.1"/>
    </source>
</evidence>
<evidence type="ECO:0000256" key="1">
    <source>
        <dbReference type="SAM" id="MobiDB-lite"/>
    </source>
</evidence>
<dbReference type="AlphaFoldDB" id="A0A6L9Y363"/>